<accession>A0ACC2T8B1</accession>
<evidence type="ECO:0000313" key="1">
    <source>
        <dbReference type="EMBL" id="KAJ9070894.1"/>
    </source>
</evidence>
<comment type="caution">
    <text evidence="1">The sequence shown here is derived from an EMBL/GenBank/DDBJ whole genome shotgun (WGS) entry which is preliminary data.</text>
</comment>
<protein>
    <submittedName>
        <fullName evidence="1">Uncharacterized protein</fullName>
    </submittedName>
</protein>
<reference evidence="1" key="1">
    <citation type="submission" date="2022-04" db="EMBL/GenBank/DDBJ databases">
        <title>Genome of the entomopathogenic fungus Entomophthora muscae.</title>
        <authorList>
            <person name="Elya C."/>
            <person name="Lovett B.R."/>
            <person name="Lee E."/>
            <person name="Macias A.M."/>
            <person name="Hajek A.E."/>
            <person name="De Bivort B.L."/>
            <person name="Kasson M.T."/>
            <person name="De Fine Licht H.H."/>
            <person name="Stajich J.E."/>
        </authorList>
    </citation>
    <scope>NUCLEOTIDE SEQUENCE</scope>
    <source>
        <strain evidence="1">Berkeley</strain>
    </source>
</reference>
<gene>
    <name evidence="1" type="ORF">DSO57_1002953</name>
</gene>
<name>A0ACC2T8B1_9FUNG</name>
<proteinExistence type="predicted"/>
<evidence type="ECO:0000313" key="2">
    <source>
        <dbReference type="Proteomes" id="UP001165960"/>
    </source>
</evidence>
<dbReference type="Proteomes" id="UP001165960">
    <property type="component" value="Unassembled WGS sequence"/>
</dbReference>
<dbReference type="EMBL" id="QTSX02003557">
    <property type="protein sequence ID" value="KAJ9070894.1"/>
    <property type="molecule type" value="Genomic_DNA"/>
</dbReference>
<sequence>MKFLVVAVSILGVVASATQSLYIRRGKLKAKFRCDQATDFCRSMGESIGLVFDLLNNALVFTKTVKVKVSVLKKMDGVEWRRLKGNTKVVYAQQNYKGTQYLYPQALHKQLFNRQYLHSDFRIFINPFRKYYFPQDFRRNQAPDEFSSIDVLTHEMLHGLGMITAFGNHAQKEFSSMMCPVKMEGIRKVFCVTFFDKFIRDKHNQSIPGLIRKMNQQDLPTEAKDEIILSNHHRIFTTHIKTSATESGGLYFKTKSGRHVYLETNIIPFKAGGSISHIDLRYKDSNETLMTRATEPGQGTHNFAADCTWKTSPIGPITLEILTTLGYTRNPNASFDNSLGGFLFRSNPHYRNPCN</sequence>
<keyword evidence="2" id="KW-1185">Reference proteome</keyword>
<organism evidence="1 2">
    <name type="scientific">Entomophthora muscae</name>
    <dbReference type="NCBI Taxonomy" id="34485"/>
    <lineage>
        <taxon>Eukaryota</taxon>
        <taxon>Fungi</taxon>
        <taxon>Fungi incertae sedis</taxon>
        <taxon>Zoopagomycota</taxon>
        <taxon>Entomophthoromycotina</taxon>
        <taxon>Entomophthoromycetes</taxon>
        <taxon>Entomophthorales</taxon>
        <taxon>Entomophthoraceae</taxon>
        <taxon>Entomophthora</taxon>
    </lineage>
</organism>